<dbReference type="GO" id="GO:0020037">
    <property type="term" value="F:heme binding"/>
    <property type="evidence" value="ECO:0007669"/>
    <property type="project" value="InterPro"/>
</dbReference>
<dbReference type="GO" id="GO:0006979">
    <property type="term" value="P:response to oxidative stress"/>
    <property type="evidence" value="ECO:0007669"/>
    <property type="project" value="InterPro"/>
</dbReference>
<dbReference type="RefSeq" id="WP_092497045.1">
    <property type="nucleotide sequence ID" value="NZ_FOFG01000009.1"/>
</dbReference>
<dbReference type="InterPro" id="IPR018028">
    <property type="entry name" value="Catalase"/>
</dbReference>
<keyword evidence="3" id="KW-1185">Reference proteome</keyword>
<dbReference type="PANTHER" id="PTHR36195">
    <property type="entry name" value="DOMAIN PROTEIN, PUTATIVE (AFU_ORTHOLOGUE AFUA_5G01990)-RELATED-RELATED"/>
    <property type="match status" value="1"/>
</dbReference>
<evidence type="ECO:0000313" key="3">
    <source>
        <dbReference type="Proteomes" id="UP000199647"/>
    </source>
</evidence>
<gene>
    <name evidence="2" type="ORF">SAMN05216548_10916</name>
</gene>
<dbReference type="Proteomes" id="UP000199647">
    <property type="component" value="Unassembled WGS sequence"/>
</dbReference>
<protein>
    <submittedName>
        <fullName evidence="2">Catalase</fullName>
    </submittedName>
</protein>
<dbReference type="PROSITE" id="PS51402">
    <property type="entry name" value="CATALASE_3"/>
    <property type="match status" value="1"/>
</dbReference>
<dbReference type="STRING" id="1855383.SAMN05216548_10916"/>
<dbReference type="CDD" id="cd08152">
    <property type="entry name" value="y4iL_like"/>
    <property type="match status" value="1"/>
</dbReference>
<dbReference type="InterPro" id="IPR020835">
    <property type="entry name" value="Catalase_sf"/>
</dbReference>
<dbReference type="PANTHER" id="PTHR36195:SF4">
    <property type="entry name" value="DOMAIN PROTEIN, PUTATIVE (AFU_ORTHOLOGUE AFUA_5G01990)-RELATED"/>
    <property type="match status" value="1"/>
</dbReference>
<evidence type="ECO:0000256" key="1">
    <source>
        <dbReference type="SAM" id="MobiDB-lite"/>
    </source>
</evidence>
<evidence type="ECO:0000313" key="2">
    <source>
        <dbReference type="EMBL" id="SEQ91861.1"/>
    </source>
</evidence>
<name>A0A1H9JY05_9HYPH</name>
<organism evidence="2 3">
    <name type="scientific">Faunimonas pinastri</name>
    <dbReference type="NCBI Taxonomy" id="1855383"/>
    <lineage>
        <taxon>Bacteria</taxon>
        <taxon>Pseudomonadati</taxon>
        <taxon>Pseudomonadota</taxon>
        <taxon>Alphaproteobacteria</taxon>
        <taxon>Hyphomicrobiales</taxon>
        <taxon>Afifellaceae</taxon>
        <taxon>Faunimonas</taxon>
    </lineage>
</organism>
<dbReference type="GO" id="GO:0004096">
    <property type="term" value="F:catalase activity"/>
    <property type="evidence" value="ECO:0007669"/>
    <property type="project" value="InterPro"/>
</dbReference>
<reference evidence="2 3" key="1">
    <citation type="submission" date="2016-10" db="EMBL/GenBank/DDBJ databases">
        <authorList>
            <person name="de Groot N.N."/>
        </authorList>
    </citation>
    <scope>NUCLEOTIDE SEQUENCE [LARGE SCALE GENOMIC DNA]</scope>
    <source>
        <strain evidence="2 3">A52C2</strain>
    </source>
</reference>
<dbReference type="Gene3D" id="2.40.180.10">
    <property type="entry name" value="Catalase core domain"/>
    <property type="match status" value="1"/>
</dbReference>
<proteinExistence type="predicted"/>
<dbReference type="AlphaFoldDB" id="A0A1H9JY05"/>
<sequence length="366" mass="39722">MTAPASPVRFDPSVEQPAPDEAETIQSILDSMRYVVETTYKDGGHGLRSVHAKSHGLLQGEVRVLGGLPAVLSQGVFAQAKTYPVVMRFSTNPGDILDDSVSTPRGLAIKMIGVEGERLPGSEGDATQDFVMVNGPVFNASTPKQFAGNLKLLAATTDRAQGLKKVFSAAARGLEWALEEVGTKSPTLTGLGGQPETHPLGEAFYTQVPIRYGNYIAKLSIAPVSPELRDLKDAPLNVNGKPNGLRDAIGEFFAEHGGEWEIRVQLCTDLETMPIEDASVRWPEEESPYVPVARISVQPQPSWTEERSRTVDDGYSFRPWHGIAAHQPLGGVMRVRKPVYEDIVGLRSKLNGCPIHEPARLDKLPA</sequence>
<accession>A0A1H9JY05</accession>
<dbReference type="EMBL" id="FOFG01000009">
    <property type="protein sequence ID" value="SEQ91861.1"/>
    <property type="molecule type" value="Genomic_DNA"/>
</dbReference>
<dbReference type="SUPFAM" id="SSF56634">
    <property type="entry name" value="Heme-dependent catalase-like"/>
    <property type="match status" value="1"/>
</dbReference>
<feature type="region of interest" description="Disordered" evidence="1">
    <location>
        <begin position="1"/>
        <end position="20"/>
    </location>
</feature>